<dbReference type="Proteomes" id="UP000277191">
    <property type="component" value="Chromosome 2"/>
</dbReference>
<accession>A0A3S9NDG6</accession>
<name>A0A3S9NDG6_9BURK</name>
<dbReference type="AlphaFoldDB" id="A0A3S9NDG6"/>
<dbReference type="RefSeq" id="WP_126365881.1">
    <property type="nucleotide sequence ID" value="NZ_CP034546.1"/>
</dbReference>
<feature type="chain" id="PRO_5019514031" evidence="1">
    <location>
        <begin position="30"/>
        <end position="321"/>
    </location>
</feature>
<evidence type="ECO:0000313" key="3">
    <source>
        <dbReference type="Proteomes" id="UP000277191"/>
    </source>
</evidence>
<reference evidence="2 3" key="1">
    <citation type="submission" date="2018-12" db="EMBL/GenBank/DDBJ databases">
        <title>Cadmium resistance mechanism in endophytic bacteria Burkholderia cenocepacia YG-3.</title>
        <authorList>
            <person name="Zhang X."/>
            <person name="Wang X."/>
            <person name="Zhu Y."/>
        </authorList>
    </citation>
    <scope>NUCLEOTIDE SEQUENCE [LARGE SCALE GENOMIC DNA]</scope>
    <source>
        <strain evidence="2 3">YG-3</strain>
    </source>
</reference>
<dbReference type="EMBL" id="CP034546">
    <property type="protein sequence ID" value="AZQ53700.1"/>
    <property type="molecule type" value="Genomic_DNA"/>
</dbReference>
<protein>
    <submittedName>
        <fullName evidence="2">Phenol degradation protein meta</fullName>
    </submittedName>
</protein>
<evidence type="ECO:0000256" key="1">
    <source>
        <dbReference type="SAM" id="SignalP"/>
    </source>
</evidence>
<proteinExistence type="predicted"/>
<keyword evidence="1" id="KW-0732">Signal</keyword>
<gene>
    <name evidence="2" type="ORF">D5R55_22580</name>
</gene>
<evidence type="ECO:0000313" key="2">
    <source>
        <dbReference type="EMBL" id="AZQ53700.1"/>
    </source>
</evidence>
<sequence length="321" mass="35011">MKIGSRLLVAAGFTLAGLAGLAGHAPAQAADLPAVNLGMTSFLDGMPPAGAGWYGTQYLQYYTSGRVNDNAGNKVGLPKQDIDLFAGLSQLVYQSPLTFAGMHPGLDVILPWIASARTDDGIGNVALNARAGFGDLLIGPFIQFDPVMGAQGPRFAQRVEFQFVAPTGAYDPSRAINPGSHFWSFDPYWAATLWLTPKWTVSWRLHYLWNATNHQPATALGPDVTSTQAGQAIHVNFATEYEVRPGLRLGLNGYWLRQITDMKANGQDVPGTREAVFAIGPGAMVSFSQHDHLLFNAYFETYARNRPQGTRMVLRYVHHFQ</sequence>
<feature type="signal peptide" evidence="1">
    <location>
        <begin position="1"/>
        <end position="29"/>
    </location>
</feature>
<dbReference type="Pfam" id="PF13557">
    <property type="entry name" value="Phenol_MetA_deg"/>
    <property type="match status" value="1"/>
</dbReference>
<organism evidence="2 3">
    <name type="scientific">Burkholderia cenocepacia</name>
    <dbReference type="NCBI Taxonomy" id="95486"/>
    <lineage>
        <taxon>Bacteria</taxon>
        <taxon>Pseudomonadati</taxon>
        <taxon>Pseudomonadota</taxon>
        <taxon>Betaproteobacteria</taxon>
        <taxon>Burkholderiales</taxon>
        <taxon>Burkholderiaceae</taxon>
        <taxon>Burkholderia</taxon>
        <taxon>Burkholderia cepacia complex</taxon>
    </lineage>
</organism>
<dbReference type="InterPro" id="IPR025737">
    <property type="entry name" value="FApF"/>
</dbReference>